<dbReference type="Pfam" id="PF16964">
    <property type="entry name" value="TadF"/>
    <property type="match status" value="1"/>
</dbReference>
<accession>A0A9X3HUR2</accession>
<proteinExistence type="predicted"/>
<keyword evidence="1" id="KW-1133">Transmembrane helix</keyword>
<evidence type="ECO:0000256" key="1">
    <source>
        <dbReference type="SAM" id="Phobius"/>
    </source>
</evidence>
<dbReference type="EMBL" id="JAKRRY010000001">
    <property type="protein sequence ID" value="MCW8344509.1"/>
    <property type="molecule type" value="Genomic_DNA"/>
</dbReference>
<keyword evidence="1" id="KW-0812">Transmembrane</keyword>
<gene>
    <name evidence="2" type="ORF">MD535_00515</name>
</gene>
<feature type="transmembrane region" description="Helical" evidence="1">
    <location>
        <begin position="12"/>
        <end position="31"/>
    </location>
</feature>
<reference evidence="2" key="1">
    <citation type="submission" date="2022-02" db="EMBL/GenBank/DDBJ databases">
        <title>Vibrio sp. nov, a new bacterium isolated from seawater.</title>
        <authorList>
            <person name="Yuan Y."/>
        </authorList>
    </citation>
    <scope>NUCLEOTIDE SEQUENCE</scope>
    <source>
        <strain evidence="2">ZSDZ65</strain>
    </source>
</reference>
<sequence>MMKYSTQTQQGAFVIELVIVLIIFVGIYLFMTDISHKLLVRAQLDRTSFALVNILKERTRFYGGVTSLSASDQSDMTALANRMLNKNASNLAIKIEALHNKETVETFTSAPYDSLGCQAVAISEKSALAPVEDGTIYSLYQVSLCDQKDSWFANFWGNSGTPTFTITSSSVVAGR</sequence>
<evidence type="ECO:0000313" key="3">
    <source>
        <dbReference type="Proteomes" id="UP001155587"/>
    </source>
</evidence>
<name>A0A9X3HUR2_9VIBR</name>
<dbReference type="RefSeq" id="WP_265672932.1">
    <property type="nucleotide sequence ID" value="NZ_JAKRRY010000001.1"/>
</dbReference>
<keyword evidence="1" id="KW-0472">Membrane</keyword>
<dbReference type="Proteomes" id="UP001155587">
    <property type="component" value="Unassembled WGS sequence"/>
</dbReference>
<keyword evidence="3" id="KW-1185">Reference proteome</keyword>
<evidence type="ECO:0000313" key="2">
    <source>
        <dbReference type="EMBL" id="MCW8344509.1"/>
    </source>
</evidence>
<comment type="caution">
    <text evidence="2">The sequence shown here is derived from an EMBL/GenBank/DDBJ whole genome shotgun (WGS) entry which is preliminary data.</text>
</comment>
<dbReference type="InterPro" id="IPR031582">
    <property type="entry name" value="TadF"/>
</dbReference>
<dbReference type="AlphaFoldDB" id="A0A9X3HUR2"/>
<organism evidence="2 3">
    <name type="scientific">Vibrio qingdaonensis</name>
    <dbReference type="NCBI Taxonomy" id="2829491"/>
    <lineage>
        <taxon>Bacteria</taxon>
        <taxon>Pseudomonadati</taxon>
        <taxon>Pseudomonadota</taxon>
        <taxon>Gammaproteobacteria</taxon>
        <taxon>Vibrionales</taxon>
        <taxon>Vibrionaceae</taxon>
        <taxon>Vibrio</taxon>
    </lineage>
</organism>
<protein>
    <submittedName>
        <fullName evidence="2">Membrane associated secretion system protein</fullName>
    </submittedName>
</protein>